<gene>
    <name evidence="5" type="ORF">GCM10009775_12020</name>
</gene>
<feature type="domain" description="DUF5979" evidence="4">
    <location>
        <begin position="1777"/>
        <end position="1854"/>
    </location>
</feature>
<dbReference type="Pfam" id="PF19407">
    <property type="entry name" value="DUF5979"/>
    <property type="match status" value="9"/>
</dbReference>
<feature type="region of interest" description="Disordered" evidence="1">
    <location>
        <begin position="142"/>
        <end position="168"/>
    </location>
</feature>
<feature type="domain" description="DUF5979" evidence="4">
    <location>
        <begin position="2220"/>
        <end position="2328"/>
    </location>
</feature>
<keyword evidence="6" id="KW-1185">Reference proteome</keyword>
<proteinExistence type="predicted"/>
<feature type="chain" id="PRO_5046064080" description="DUF5979 domain-containing protein" evidence="3">
    <location>
        <begin position="35"/>
        <end position="2808"/>
    </location>
</feature>
<keyword evidence="3" id="KW-0732">Signal</keyword>
<feature type="signal peptide" evidence="3">
    <location>
        <begin position="1"/>
        <end position="34"/>
    </location>
</feature>
<feature type="region of interest" description="Disordered" evidence="1">
    <location>
        <begin position="1158"/>
        <end position="1180"/>
    </location>
</feature>
<dbReference type="InterPro" id="IPR047589">
    <property type="entry name" value="DUF11_rpt"/>
</dbReference>
<evidence type="ECO:0000256" key="2">
    <source>
        <dbReference type="SAM" id="Phobius"/>
    </source>
</evidence>
<dbReference type="Gene3D" id="2.60.40.1140">
    <property type="entry name" value="Collagen-binding surface protein Cna, B-type domain"/>
    <property type="match status" value="1"/>
</dbReference>
<keyword evidence="2" id="KW-1133">Transmembrane helix</keyword>
<feature type="domain" description="DUF5979" evidence="4">
    <location>
        <begin position="1876"/>
        <end position="1999"/>
    </location>
</feature>
<dbReference type="InterPro" id="IPR046022">
    <property type="entry name" value="DUF5979"/>
</dbReference>
<comment type="caution">
    <text evidence="5">The sequence shown here is derived from an EMBL/GenBank/DDBJ whole genome shotgun (WGS) entry which is preliminary data.</text>
</comment>
<feature type="compositionally biased region" description="Basic and acidic residues" evidence="1">
    <location>
        <begin position="670"/>
        <end position="682"/>
    </location>
</feature>
<feature type="compositionally biased region" description="Polar residues" evidence="1">
    <location>
        <begin position="693"/>
        <end position="710"/>
    </location>
</feature>
<feature type="domain" description="DUF5979" evidence="4">
    <location>
        <begin position="2438"/>
        <end position="2539"/>
    </location>
</feature>
<feature type="domain" description="DUF5979" evidence="4">
    <location>
        <begin position="2332"/>
        <end position="2433"/>
    </location>
</feature>
<feature type="domain" description="DUF5979" evidence="4">
    <location>
        <begin position="2546"/>
        <end position="2646"/>
    </location>
</feature>
<feature type="region of interest" description="Disordered" evidence="1">
    <location>
        <begin position="1311"/>
        <end position="1338"/>
    </location>
</feature>
<evidence type="ECO:0000313" key="5">
    <source>
        <dbReference type="EMBL" id="GAA1921144.1"/>
    </source>
</evidence>
<sequence>MVIVKRTRRPLISALAVIALVAASAIGVTQPAFAADGDVLVTKTASVTTVQPGQTFSYTIVVNCTSILAGCTNATLTDTVPDEFEVLGATVGTGLQGDVNVDGQTVDVDFTMPMAGGTVGLPAGTTGIVTIQVRARDDLPYEANGIPVPNTATTDADTQTSGPLSSTVDVTPVVPLELATTIDKTMDPPSAVAAPGTPVTASITAGNTSNAAVDTVTITDPVDPEAPGNPFESLPFTGIDSVTYPTGAETAQVLVWDGDSWEPGPVATAPATPQPPASVPNDDVLGVQVVFTSTVDPGIEAGATGGVAIGMEHGPDAQSSPDNVTVTNTAQSEVDLDGSTATAEDSATHQIIAEDVEVSAGKSFSPTQVAAGDDSTVTLTAGNQSDFALTDMTITEPSLVGGDPFADGFDASLVFTGFSGGVAYPAGATAGTVTYYYDDDTSETLAFADGATPPPPSGTVVRFQITFTGDIPPTAQTSIPFDVMTDPEQTGYPADLPNEVTVEGTGPIGGTGSATASDILQVFERHIETITGKSIYPDALLDRPGEWVLVTLSGQVAPFPRTTTDATEVVIQDPETVPYDVDGTFWDEFDATEITQTAVPADASLSINYWDGDSWEPLPGAQDIQGPTTPPAFSMDIPVGLQDDILGLQFVYTAQPGESFPPGTSFEPHFTADKRTDERDDTTVTEAPDSVANCGSSSATAPGVDSTPSADSVACDDLPLLPVDDGDGDGPDVMDKSIAPSTLTSRAQQQATMTLNWSTGGFSNIDSMTIQDEAAPPTSTPTSLAGSFYDAFDIIAVPQITTTMDPHLEFDEISAVQLWDGTTWRDLANDPCPAACDGGFGGVTLTAADRAAALGIRLVFAESPTRAGTIVGDPTAPPVGSGVARSTGNDRAVEIVVELRDTRRSDGAPAMGDLDYNSDDTGEVLNTSAATGVDGGQTVLDSEDSATVLILDVPLNVTLDKTWSNSPFGVPPDGIPQSDYPTGRVTLVATNQTASKVDSLVLEDPAPGSPENPFTYFTLIGFTSIGVPPGADPAQTLVTLSRDADGDGVADGSQAFTISGALALTEFELANVVGVRVEYDGRIDAGATATVAMDLRLREFVRGQPTERVDQDASPVDNVAVVDIADAGGGTAGNITSDEDSASVEITDLELTVVADKTFEPDTQTEPDDSPVVMSLSGQPTGSARTYGMRIEDDAPTFWNAFDYAGIDPAFTLTTPINLVRMSVFTGGAFSDTGTDVAVTGGAWTVGPWLTEAAFEADPLPPGIAAGAVQGVRFEFLRDDDGDAVDPQQWENPTTPLQVVPVLVERRVDLRTGGAVPSDRSDLEAAPGESAPGQFSNDQTTTICSFLGQCGPEQGGEGETATAVADDVMHFVHATTAVEVTKSPVDGSAYAPDSVIPYQLTVTNSGDWPIEDPVIVDDPLQDGQLLVDPYGTNPAGPYRFALAGTAPVPPNGAPMPVDPAEVDIEDSGGQFVFTFPEGTVLEVGQSYTISIDLVFAVGLPGGTVVTNEATVTGDRPFDECNGTPGPVDECAVDTAVTVISAGATRSGKGVRPIDDSLGATNAVTGDECTPNALPIADPAEEGFYQVACVPRSKPGGEVVWRLAILNTGNIPMDTLVMIDRLPAPGDTGVLSGLQRESQWRPVFAGGVELVAPAAGATMNYLVTTGEVCADDLDATLDPSCPPGSWVDPSTVADLSTVTGIKVIVEFAAGSELAPGGIVLVDFDTITPAVSPAAGADTIAWNTVATGAHLTEVQTNGSSDMSPIEGTKTGVALATGSLRVVKTTSGDGERFAPDSFHVQLQCTSAVGTPVEEVLPPIDLTLTADEAQVVDDLPWGAECELVEGDNGQVDAGGTGGVVVSQEPFGTATLDNVYDLASLTLTKVVDDGGAVDQNGDPIEYGPFEATVECTFVGAPVWGDGFTESPMIVEITEGEPVTITGLPAGAECLVSESDTDGASSVVVEGETGDGPVGPGDESGITVILTPDDGESSTNSVDIENTFTVGSLDLLKVIDPADSVFANGPYVVHVTCTLDGDTTWDGDVVFDAPADDPATPDDDTDFAATIDDIATGSSCSVEETDDAFADSSTVSPSSVTIGDGTAVSVTITNFFPEGTLTVTKQLAGDTTWAPTSYTVRLTCLDPTSGALFLDIPGGPTRDLTEATGYTAAYDPLPAGAICVLVESDTGNASSTVIQDENGDPVGLFFIDEDVELDFTVVNTFETGQLEVTKQTSGDGADLWGTNEFEIELSCVADIGDGPVEIDIPGSAVRSFSDGETVLYDQLPPGAECTVAETDDGGASSVEITPNDGTDTATGVAVVDAGAPVELIVDNSFDVGELVVQKVISGDGEQWANGEFVVELTCTWDGSGAAEEIVVPGGAVRTLSRATGMSTTYTDLPDGAICSVEETDDADASAVTISPSAIVVTPGATVTLTVDNRFDAGSIHVQKVFSGPGEALGRQTTFTVELSCESFISGNSGAIDIPGGAVRVLRLLNGFQTTYDSLPDGAACVLSEIDDGGATSTTITPADGSVTVGANDEAELIVDNFFDSGDLVLHKVLEGDGAEFFGTGPFVMHVTCTLETSGGGTRTVYDEDVVLGGDEPLDATITGIPTGSVCAVEETDDGVADESVVEPSQVTIGAAQDAPVEVTATNTFLIGSLTVDKVVTGEGADELGQGPFEVTIRCIDPAGGLTQVVIPGGASRPLTAENGYTTTYQALPAGAICGIAETDDGGADSKRLLNAEGEEVGLITLESGSRVGFFRVQAGAELSFVLENTFDPPLPPTGFDAARAGAVATVGVGLLALGLGLVVVRRRRRA</sequence>
<feature type="domain" description="DUF5979" evidence="4">
    <location>
        <begin position="2005"/>
        <end position="2104"/>
    </location>
</feature>
<feature type="domain" description="DUF5979" evidence="4">
    <location>
        <begin position="2111"/>
        <end position="2216"/>
    </location>
</feature>
<dbReference type="NCBIfam" id="TIGR01451">
    <property type="entry name" value="B_ant_repeat"/>
    <property type="match status" value="1"/>
</dbReference>
<evidence type="ECO:0000256" key="1">
    <source>
        <dbReference type="SAM" id="MobiDB-lite"/>
    </source>
</evidence>
<name>A0ABP5ASA3_9MICO</name>
<dbReference type="Proteomes" id="UP001501343">
    <property type="component" value="Unassembled WGS sequence"/>
</dbReference>
<feature type="compositionally biased region" description="Polar residues" evidence="1">
    <location>
        <begin position="150"/>
        <end position="168"/>
    </location>
</feature>
<protein>
    <recommendedName>
        <fullName evidence="4">DUF5979 domain-containing protein</fullName>
    </recommendedName>
</protein>
<evidence type="ECO:0000259" key="4">
    <source>
        <dbReference type="Pfam" id="PF19407"/>
    </source>
</evidence>
<dbReference type="Gene3D" id="2.60.40.740">
    <property type="match status" value="1"/>
</dbReference>
<dbReference type="EMBL" id="BAAAOF010000002">
    <property type="protein sequence ID" value="GAA1921144.1"/>
    <property type="molecule type" value="Genomic_DNA"/>
</dbReference>
<feature type="region of interest" description="Disordered" evidence="1">
    <location>
        <begin position="657"/>
        <end position="712"/>
    </location>
</feature>
<feature type="domain" description="DUF5979" evidence="4">
    <location>
        <begin position="2651"/>
        <end position="2769"/>
    </location>
</feature>
<keyword evidence="2" id="KW-0472">Membrane</keyword>
<organism evidence="5 6">
    <name type="scientific">Microbacterium aoyamense</name>
    <dbReference type="NCBI Taxonomy" id="344166"/>
    <lineage>
        <taxon>Bacteria</taxon>
        <taxon>Bacillati</taxon>
        <taxon>Actinomycetota</taxon>
        <taxon>Actinomycetes</taxon>
        <taxon>Micrococcales</taxon>
        <taxon>Microbacteriaceae</taxon>
        <taxon>Microbacterium</taxon>
    </lineage>
</organism>
<evidence type="ECO:0000313" key="6">
    <source>
        <dbReference type="Proteomes" id="UP001501343"/>
    </source>
</evidence>
<accession>A0ABP5ASA3</accession>
<evidence type="ECO:0000256" key="3">
    <source>
        <dbReference type="SAM" id="SignalP"/>
    </source>
</evidence>
<feature type="transmembrane region" description="Helical" evidence="2">
    <location>
        <begin position="2782"/>
        <end position="2802"/>
    </location>
</feature>
<reference evidence="6" key="1">
    <citation type="journal article" date="2019" name="Int. J. Syst. Evol. Microbiol.">
        <title>The Global Catalogue of Microorganisms (GCM) 10K type strain sequencing project: providing services to taxonomists for standard genome sequencing and annotation.</title>
        <authorList>
            <consortium name="The Broad Institute Genomics Platform"/>
            <consortium name="The Broad Institute Genome Sequencing Center for Infectious Disease"/>
            <person name="Wu L."/>
            <person name="Ma J."/>
        </authorList>
    </citation>
    <scope>NUCLEOTIDE SEQUENCE [LARGE SCALE GENOMIC DNA]</scope>
    <source>
        <strain evidence="6">JCM 14900</strain>
    </source>
</reference>
<keyword evidence="2" id="KW-0812">Transmembrane</keyword>